<dbReference type="InterPro" id="IPR021760">
    <property type="entry name" value="RepC_C"/>
</dbReference>
<dbReference type="NCBIfam" id="NF040974">
    <property type="entry name" value="RepABC_RepC"/>
    <property type="match status" value="1"/>
</dbReference>
<evidence type="ECO:0000313" key="5">
    <source>
        <dbReference type="Proteomes" id="UP000186002"/>
    </source>
</evidence>
<dbReference type="EMBL" id="FRBW01000005">
    <property type="protein sequence ID" value="SHN06299.1"/>
    <property type="molecule type" value="Genomic_DNA"/>
</dbReference>
<gene>
    <name evidence="4" type="ORF">SAMN05444272_3911</name>
</gene>
<dbReference type="STRING" id="735517.SAMN05444272_3911"/>
<feature type="domain" description="Plasmid replication protein C N-terminal" evidence="2">
    <location>
        <begin position="11"/>
        <end position="181"/>
    </location>
</feature>
<proteinExistence type="predicted"/>
<name>A0A1M7NQB3_9HYPH</name>
<dbReference type="SUPFAM" id="SSF46785">
    <property type="entry name" value="Winged helix' DNA-binding domain"/>
    <property type="match status" value="1"/>
</dbReference>
<dbReference type="Proteomes" id="UP000186002">
    <property type="component" value="Unassembled WGS sequence"/>
</dbReference>
<accession>A0A1M7NQB3</accession>
<protein>
    <submittedName>
        <fullName evidence="4">Replication initiation protein RepC</fullName>
    </submittedName>
</protein>
<dbReference type="InterPro" id="IPR005090">
    <property type="entry name" value="RepC_N"/>
</dbReference>
<feature type="domain" description="Plasmid replication protein C C-terminal" evidence="3">
    <location>
        <begin position="330"/>
        <end position="432"/>
    </location>
</feature>
<evidence type="ECO:0000313" key="4">
    <source>
        <dbReference type="EMBL" id="SHN06299.1"/>
    </source>
</evidence>
<keyword evidence="5" id="KW-1185">Reference proteome</keyword>
<dbReference type="RefSeq" id="WP_073015035.1">
    <property type="nucleotide sequence ID" value="NZ_FRBW01000005.1"/>
</dbReference>
<dbReference type="InterPro" id="IPR036390">
    <property type="entry name" value="WH_DNA-bd_sf"/>
</dbReference>
<dbReference type="InterPro" id="IPR047611">
    <property type="entry name" value="RepABC_RepC"/>
</dbReference>
<dbReference type="OrthoDB" id="7488837at2"/>
<reference evidence="4 5" key="1">
    <citation type="submission" date="2016-11" db="EMBL/GenBank/DDBJ databases">
        <authorList>
            <person name="Jaros S."/>
            <person name="Januszkiewicz K."/>
            <person name="Wedrychowicz H."/>
        </authorList>
    </citation>
    <scope>NUCLEOTIDE SEQUENCE [LARGE SCALE GENOMIC DNA]</scope>
    <source>
        <strain evidence="4 5">DSM 22153</strain>
    </source>
</reference>
<organism evidence="4 5">
    <name type="scientific">Roseibium suaedae</name>
    <dbReference type="NCBI Taxonomy" id="735517"/>
    <lineage>
        <taxon>Bacteria</taxon>
        <taxon>Pseudomonadati</taxon>
        <taxon>Pseudomonadota</taxon>
        <taxon>Alphaproteobacteria</taxon>
        <taxon>Hyphomicrobiales</taxon>
        <taxon>Stappiaceae</taxon>
        <taxon>Roseibium</taxon>
    </lineage>
</organism>
<evidence type="ECO:0000256" key="1">
    <source>
        <dbReference type="SAM" id="MobiDB-lite"/>
    </source>
</evidence>
<feature type="region of interest" description="Disordered" evidence="1">
    <location>
        <begin position="283"/>
        <end position="318"/>
    </location>
</feature>
<evidence type="ECO:0000259" key="2">
    <source>
        <dbReference type="Pfam" id="PF03428"/>
    </source>
</evidence>
<sequence>MSSSQQIASFRKVSAGILASAHLAGLDDRPVVAKRDISLVLKRVSPALGIDGTTYHVLDILLGLVQSDDFQAGRRPVVAISNQRLADYTQRSTRTVARCLKKLVEAGILAYRDSSTGRRFVYRGHAGEPEQAFGLDFTPTCFNLEAFKEQADAFQRRLRQQQAAKRAVIRHSRAIVDLVNAMGPEFADFETRCEEIRLREGVELIDRAELLKALYLEALEAVHEMHKDQNSNEKTTCEGDISVIPLPITSHPDSLTCKKERTCSNEQENKSKSDNGYAVEMAFEKKPSGGGNPSQQANKPADTSRSEKSTVSATTPGINAGKTNLDGVSIGLLQSACSTVQAEIGASFSSWPAICDAAEDLRVLIGLSPAGYLSAVERQGRYLAAACLAVVAEKALRDPEQISSPGGYFRAMIDRAGEGKLHLYKTLHGLVNT</sequence>
<dbReference type="Pfam" id="PF11800">
    <property type="entry name" value="RP-C_C"/>
    <property type="match status" value="1"/>
</dbReference>
<evidence type="ECO:0000259" key="3">
    <source>
        <dbReference type="Pfam" id="PF11800"/>
    </source>
</evidence>
<dbReference type="Pfam" id="PF03428">
    <property type="entry name" value="RP-C"/>
    <property type="match status" value="1"/>
</dbReference>
<dbReference type="AlphaFoldDB" id="A0A1M7NQB3"/>